<dbReference type="Proteomes" id="UP000217696">
    <property type="component" value="Chromosome"/>
</dbReference>
<dbReference type="GO" id="GO:0003677">
    <property type="term" value="F:DNA binding"/>
    <property type="evidence" value="ECO:0007669"/>
    <property type="project" value="UniProtKB-KW"/>
</dbReference>
<evidence type="ECO:0000256" key="6">
    <source>
        <dbReference type="ARBA" id="ARBA00023172"/>
    </source>
</evidence>
<dbReference type="GO" id="GO:0046872">
    <property type="term" value="F:metal ion binding"/>
    <property type="evidence" value="ECO:0007669"/>
    <property type="project" value="UniProtKB-KW"/>
</dbReference>
<dbReference type="InterPro" id="IPR001959">
    <property type="entry name" value="Transposase"/>
</dbReference>
<dbReference type="NCBIfam" id="NF040570">
    <property type="entry name" value="guided_TnpB"/>
    <property type="match status" value="1"/>
</dbReference>
<evidence type="ECO:0000256" key="1">
    <source>
        <dbReference type="ARBA" id="ARBA00008761"/>
    </source>
</evidence>
<keyword evidence="3" id="KW-0479">Metal-binding</keyword>
<reference evidence="10 11" key="1">
    <citation type="submission" date="2015-12" db="EMBL/GenBank/DDBJ databases">
        <title>Genome sequence of Aneurinibacillus soli.</title>
        <authorList>
            <person name="Lee J.S."/>
            <person name="Lee K.C."/>
            <person name="Kim K.K."/>
            <person name="Lee B.W."/>
        </authorList>
    </citation>
    <scope>NUCLEOTIDE SEQUENCE [LARGE SCALE GENOMIC DNA]</scope>
    <source>
        <strain evidence="10 11">CB4</strain>
    </source>
</reference>
<dbReference type="Pfam" id="PF01385">
    <property type="entry name" value="OrfB_IS605"/>
    <property type="match status" value="1"/>
</dbReference>
<keyword evidence="2" id="KW-0815">Transposition</keyword>
<feature type="domain" description="Transposase putative helix-turn-helix" evidence="9">
    <location>
        <begin position="1"/>
        <end position="45"/>
    </location>
</feature>
<protein>
    <submittedName>
        <fullName evidence="10">Putative transposase</fullName>
    </submittedName>
</protein>
<dbReference type="GO" id="GO:0006310">
    <property type="term" value="P:DNA recombination"/>
    <property type="evidence" value="ECO:0007669"/>
    <property type="project" value="UniProtKB-KW"/>
</dbReference>
<evidence type="ECO:0000259" key="7">
    <source>
        <dbReference type="Pfam" id="PF01385"/>
    </source>
</evidence>
<sequence length="385" mass="44489">MLRGCKTEIYPTPEQADKINRTIGTCRFIYNLYLSKNKEQYEKDKTFLTANDFSKLVNHDISKQDEYKWMKEVSSKAVKQAMVNGEKAFKKFFKGLAKYPRFKKKKNQDVKAYFPKNNQTDWTVERHRIKMPTLGWVRLKEKGYIPVNAKVRSGTVSQRAGRYFVSVLIDVQERYEQAERGDGIGIDVGVKDFMSESDGQVFGNINKTSAIKRTEKRLKRAQRALSRKYEQRKRGEKSATYRGSNIRKAVLRVQTLHMRLANIRSAYRSYVVSMLVKTKPAFITLEKLNVKGMVKNRHVARAVSNQGFYDFKLKLLSVCRKYGIEVREVGAFYPSSKLCSCCGHKKVQLSLSERTFICENCGISLDRDFNASLNLKQATEYTVLT</sequence>
<dbReference type="InterPro" id="IPR010095">
    <property type="entry name" value="Cas12f1-like_TNB"/>
</dbReference>
<evidence type="ECO:0000313" key="11">
    <source>
        <dbReference type="Proteomes" id="UP000217696"/>
    </source>
</evidence>
<feature type="domain" description="Probable transposase IS891/IS1136/IS1341" evidence="7">
    <location>
        <begin position="167"/>
        <end position="297"/>
    </location>
</feature>
<comment type="similarity">
    <text evidence="1">In the C-terminal section; belongs to the transposase 35 family.</text>
</comment>
<dbReference type="Pfam" id="PF12323">
    <property type="entry name" value="HTH_OrfB_IS605"/>
    <property type="match status" value="1"/>
</dbReference>
<dbReference type="GO" id="GO:0032196">
    <property type="term" value="P:transposition"/>
    <property type="evidence" value="ECO:0007669"/>
    <property type="project" value="UniProtKB-KW"/>
</dbReference>
<dbReference type="KEGG" id="asoc:CB4_03926"/>
<keyword evidence="5" id="KW-0238">DNA-binding</keyword>
<evidence type="ECO:0000256" key="4">
    <source>
        <dbReference type="ARBA" id="ARBA00022833"/>
    </source>
</evidence>
<organism evidence="10 11">
    <name type="scientific">Aneurinibacillus soli</name>
    <dbReference type="NCBI Taxonomy" id="1500254"/>
    <lineage>
        <taxon>Bacteria</taxon>
        <taxon>Bacillati</taxon>
        <taxon>Bacillota</taxon>
        <taxon>Bacilli</taxon>
        <taxon>Bacillales</taxon>
        <taxon>Paenibacillaceae</taxon>
        <taxon>Aneurinibacillus group</taxon>
        <taxon>Aneurinibacillus</taxon>
    </lineage>
</organism>
<evidence type="ECO:0000256" key="3">
    <source>
        <dbReference type="ARBA" id="ARBA00022723"/>
    </source>
</evidence>
<evidence type="ECO:0000259" key="8">
    <source>
        <dbReference type="Pfam" id="PF07282"/>
    </source>
</evidence>
<evidence type="ECO:0000256" key="2">
    <source>
        <dbReference type="ARBA" id="ARBA00022578"/>
    </source>
</evidence>
<dbReference type="Pfam" id="PF07282">
    <property type="entry name" value="Cas12f1-like_TNB"/>
    <property type="match status" value="1"/>
</dbReference>
<proteinExistence type="inferred from homology"/>
<keyword evidence="6" id="KW-0233">DNA recombination</keyword>
<dbReference type="OrthoDB" id="56768at2"/>
<dbReference type="EMBL" id="AP017312">
    <property type="protein sequence ID" value="BAU29689.1"/>
    <property type="molecule type" value="Genomic_DNA"/>
</dbReference>
<evidence type="ECO:0000259" key="9">
    <source>
        <dbReference type="Pfam" id="PF12323"/>
    </source>
</evidence>
<gene>
    <name evidence="10" type="ORF">CB4_03926</name>
</gene>
<accession>A0A0U4WN72</accession>
<evidence type="ECO:0000313" key="10">
    <source>
        <dbReference type="EMBL" id="BAU29689.1"/>
    </source>
</evidence>
<evidence type="ECO:0000256" key="5">
    <source>
        <dbReference type="ARBA" id="ARBA00023125"/>
    </source>
</evidence>
<feature type="domain" description="Cas12f1-like TNB" evidence="8">
    <location>
        <begin position="308"/>
        <end position="375"/>
    </location>
</feature>
<keyword evidence="11" id="KW-1185">Reference proteome</keyword>
<dbReference type="AlphaFoldDB" id="A0A0U4WN72"/>
<dbReference type="InterPro" id="IPR021027">
    <property type="entry name" value="Transposase_put_HTH"/>
</dbReference>
<name>A0A0U4WN72_9BACL</name>
<keyword evidence="4" id="KW-0862">Zinc</keyword>
<dbReference type="RefSeq" id="WP_096467345.1">
    <property type="nucleotide sequence ID" value="NZ_AP017312.1"/>
</dbReference>